<gene>
    <name evidence="1" type="ORF">DY000_02032686</name>
</gene>
<comment type="caution">
    <text evidence="1">The sequence shown here is derived from an EMBL/GenBank/DDBJ whole genome shotgun (WGS) entry which is preliminary data.</text>
</comment>
<protein>
    <submittedName>
        <fullName evidence="1">Uncharacterized protein</fullName>
    </submittedName>
</protein>
<accession>A0ABQ7DND3</accession>
<evidence type="ECO:0000313" key="1">
    <source>
        <dbReference type="EMBL" id="KAF3579392.1"/>
    </source>
</evidence>
<name>A0ABQ7DND3_BRACR</name>
<dbReference type="Proteomes" id="UP000266723">
    <property type="component" value="Unassembled WGS sequence"/>
</dbReference>
<proteinExistence type="predicted"/>
<sequence>MCADDTSIEKGGLPFLMAIWGRPVRDLLPHFPPDIAAIWDILWNGSVDCDFLSTKGRRGYIFCDFQVGHAP</sequence>
<dbReference type="EMBL" id="QGKV02000649">
    <property type="protein sequence ID" value="KAF3579392.1"/>
    <property type="molecule type" value="Genomic_DNA"/>
</dbReference>
<reference evidence="1 2" key="1">
    <citation type="journal article" date="2020" name="BMC Genomics">
        <title>Intraspecific diversification of the crop wild relative Brassica cretica Lam. using demographic model selection.</title>
        <authorList>
            <person name="Kioukis A."/>
            <person name="Michalopoulou V.A."/>
            <person name="Briers L."/>
            <person name="Pirintsos S."/>
            <person name="Studholme D.J."/>
            <person name="Pavlidis P."/>
            <person name="Sarris P.F."/>
        </authorList>
    </citation>
    <scope>NUCLEOTIDE SEQUENCE [LARGE SCALE GENOMIC DNA]</scope>
    <source>
        <strain evidence="2">cv. PFS-1207/04</strain>
    </source>
</reference>
<evidence type="ECO:0000313" key="2">
    <source>
        <dbReference type="Proteomes" id="UP000266723"/>
    </source>
</evidence>
<organism evidence="1 2">
    <name type="scientific">Brassica cretica</name>
    <name type="common">Mustard</name>
    <dbReference type="NCBI Taxonomy" id="69181"/>
    <lineage>
        <taxon>Eukaryota</taxon>
        <taxon>Viridiplantae</taxon>
        <taxon>Streptophyta</taxon>
        <taxon>Embryophyta</taxon>
        <taxon>Tracheophyta</taxon>
        <taxon>Spermatophyta</taxon>
        <taxon>Magnoliopsida</taxon>
        <taxon>eudicotyledons</taxon>
        <taxon>Gunneridae</taxon>
        <taxon>Pentapetalae</taxon>
        <taxon>rosids</taxon>
        <taxon>malvids</taxon>
        <taxon>Brassicales</taxon>
        <taxon>Brassicaceae</taxon>
        <taxon>Brassiceae</taxon>
        <taxon>Brassica</taxon>
    </lineage>
</organism>
<keyword evidence="2" id="KW-1185">Reference proteome</keyword>